<dbReference type="EMBL" id="JACSVK010000727">
    <property type="protein sequence ID" value="MBD0222750.1"/>
    <property type="molecule type" value="Genomic_DNA"/>
</dbReference>
<reference evidence="1" key="1">
    <citation type="submission" date="2020-08" db="EMBL/GenBank/DDBJ databases">
        <title>Diversity of carbapenem-resistant Acinetobacter baumannii and bacteriophage-mediated spread of the Oxa23 carbapenemase.</title>
        <authorList>
            <person name="Abouelfetouh A."/>
            <person name="Mattock J."/>
            <person name="Turner D."/>
            <person name="Li E."/>
            <person name="Evans B.A."/>
        </authorList>
    </citation>
    <scope>NUCLEOTIDE SEQUENCE</scope>
    <source>
        <strain evidence="1">A86</strain>
    </source>
</reference>
<protein>
    <submittedName>
        <fullName evidence="1">Uncharacterized protein</fullName>
    </submittedName>
</protein>
<dbReference type="Proteomes" id="UP000634608">
    <property type="component" value="Unassembled WGS sequence"/>
</dbReference>
<evidence type="ECO:0000313" key="1">
    <source>
        <dbReference type="EMBL" id="MBD0222750.1"/>
    </source>
</evidence>
<comment type="caution">
    <text evidence="1">The sequence shown here is derived from an EMBL/GenBank/DDBJ whole genome shotgun (WGS) entry which is preliminary data.</text>
</comment>
<sequence>LSNLLVRKNNQKVIVNNRYTYQYDKDSVEPIDGIYSVEASNSIGRWILQKPTNLYASDFAKTSAQSQESQSVKLQQTNDVAVKLGVPFIVDAEFMVLPVENVQGICFSVRSNNDITFTPKGKFKIVPNNLETYSIVHVENIENYKLVFPRVQGDRD</sequence>
<organism evidence="1 2">
    <name type="scientific">Acinetobacter baumannii</name>
    <dbReference type="NCBI Taxonomy" id="470"/>
    <lineage>
        <taxon>Bacteria</taxon>
        <taxon>Pseudomonadati</taxon>
        <taxon>Pseudomonadota</taxon>
        <taxon>Gammaproteobacteria</taxon>
        <taxon>Moraxellales</taxon>
        <taxon>Moraxellaceae</taxon>
        <taxon>Acinetobacter</taxon>
        <taxon>Acinetobacter calcoaceticus/baumannii complex</taxon>
    </lineage>
</organism>
<name>A0A8I0FEH3_ACIBA</name>
<proteinExistence type="predicted"/>
<feature type="non-terminal residue" evidence="1">
    <location>
        <position position="156"/>
    </location>
</feature>
<gene>
    <name evidence="1" type="ORF">IAG11_23295</name>
</gene>
<dbReference type="AlphaFoldDB" id="A0A8I0FEH3"/>
<accession>A0A8I0FEH3</accession>
<feature type="non-terminal residue" evidence="1">
    <location>
        <position position="1"/>
    </location>
</feature>
<evidence type="ECO:0000313" key="2">
    <source>
        <dbReference type="Proteomes" id="UP000634608"/>
    </source>
</evidence>